<evidence type="ECO:0000313" key="1">
    <source>
        <dbReference type="EMBL" id="SMC39310.1"/>
    </source>
</evidence>
<reference evidence="1" key="1">
    <citation type="submission" date="2017-04" db="EMBL/GenBank/DDBJ databases">
        <authorList>
            <person name="Varghese N."/>
            <person name="Submissions S."/>
        </authorList>
    </citation>
    <scope>NUCLEOTIDE SEQUENCE</scope>
    <source>
        <strain evidence="1">WTE2008</strain>
    </source>
</reference>
<protein>
    <submittedName>
        <fullName evidence="1">Helix-turn-helix domain-containing protein</fullName>
    </submittedName>
</protein>
<keyword evidence="2" id="KW-1185">Reference proteome</keyword>
<dbReference type="Proteomes" id="UP000192328">
    <property type="component" value="Unassembled WGS sequence"/>
</dbReference>
<accession>A0AC61PIL6</accession>
<sequence length="88" mass="10111">MSEARQMSIFDPPAKEQRLTQCMKIVKYLHDFGSITPVQAMQDLGVMRLAARISDLEAEGWEIQHDRETGRNRYGEKTTYAKYSLKGS</sequence>
<name>A0AC61PIL6_9FIRM</name>
<dbReference type="EMBL" id="FWXZ01000001">
    <property type="protein sequence ID" value="SMC39310.1"/>
    <property type="molecule type" value="Genomic_DNA"/>
</dbReference>
<gene>
    <name evidence="1" type="ORF">SAMN06297397_0562</name>
</gene>
<organism evidence="1 2">
    <name type="scientific">Aristaeella lactis</name>
    <dbReference type="NCBI Taxonomy" id="3046383"/>
    <lineage>
        <taxon>Bacteria</taxon>
        <taxon>Bacillati</taxon>
        <taxon>Bacillota</taxon>
        <taxon>Clostridia</taxon>
        <taxon>Eubacteriales</taxon>
        <taxon>Aristaeellaceae</taxon>
        <taxon>Aristaeella</taxon>
    </lineage>
</organism>
<comment type="caution">
    <text evidence="1">The sequence shown here is derived from an EMBL/GenBank/DDBJ whole genome shotgun (WGS) entry which is preliminary data.</text>
</comment>
<proteinExistence type="predicted"/>
<evidence type="ECO:0000313" key="2">
    <source>
        <dbReference type="Proteomes" id="UP000192328"/>
    </source>
</evidence>